<evidence type="ECO:0000259" key="9">
    <source>
        <dbReference type="SMART" id="SM00977"/>
    </source>
</evidence>
<evidence type="ECO:0000256" key="4">
    <source>
        <dbReference type="ARBA" id="ARBA00022694"/>
    </source>
</evidence>
<proteinExistence type="inferred from homology"/>
<comment type="caution">
    <text evidence="10">The sequence shown here is derived from an EMBL/GenBank/DDBJ whole genome shotgun (WGS) entry which is preliminary data.</text>
</comment>
<evidence type="ECO:0000256" key="6">
    <source>
        <dbReference type="ARBA" id="ARBA00022840"/>
    </source>
</evidence>
<keyword evidence="2 8" id="KW-0963">Cytoplasm</keyword>
<dbReference type="SMART" id="SM00977">
    <property type="entry name" value="TilS_C"/>
    <property type="match status" value="1"/>
</dbReference>
<dbReference type="Gene3D" id="3.40.50.620">
    <property type="entry name" value="HUPs"/>
    <property type="match status" value="1"/>
</dbReference>
<comment type="catalytic activity">
    <reaction evidence="7 8">
        <text>cytidine(34) in tRNA(Ile2) + L-lysine + ATP = lysidine(34) in tRNA(Ile2) + AMP + diphosphate + H(+)</text>
        <dbReference type="Rhea" id="RHEA:43744"/>
        <dbReference type="Rhea" id="RHEA-COMP:10625"/>
        <dbReference type="Rhea" id="RHEA-COMP:10670"/>
        <dbReference type="ChEBI" id="CHEBI:15378"/>
        <dbReference type="ChEBI" id="CHEBI:30616"/>
        <dbReference type="ChEBI" id="CHEBI:32551"/>
        <dbReference type="ChEBI" id="CHEBI:33019"/>
        <dbReference type="ChEBI" id="CHEBI:82748"/>
        <dbReference type="ChEBI" id="CHEBI:83665"/>
        <dbReference type="ChEBI" id="CHEBI:456215"/>
        <dbReference type="EC" id="6.3.4.19"/>
    </reaction>
</comment>
<evidence type="ECO:0000313" key="10">
    <source>
        <dbReference type="EMBL" id="OLN24282.1"/>
    </source>
</evidence>
<dbReference type="EC" id="6.3.4.19" evidence="8"/>
<feature type="binding site" evidence="8">
    <location>
        <begin position="29"/>
        <end position="34"/>
    </location>
    <ligand>
        <name>ATP</name>
        <dbReference type="ChEBI" id="CHEBI:30616"/>
    </ligand>
</feature>
<dbReference type="GO" id="GO:0005524">
    <property type="term" value="F:ATP binding"/>
    <property type="evidence" value="ECO:0007669"/>
    <property type="project" value="UniProtKB-UniRule"/>
</dbReference>
<dbReference type="Pfam" id="PF11734">
    <property type="entry name" value="TilS_C"/>
    <property type="match status" value="1"/>
</dbReference>
<comment type="function">
    <text evidence="8">Ligates lysine onto the cytidine present at position 34 of the AUA codon-specific tRNA(Ile) that contains the anticodon CAU, in an ATP-dependent manner. Cytidine is converted to lysidine, thus changing the amino acid specificity of the tRNA from methionine to isoleucine.</text>
</comment>
<comment type="domain">
    <text evidence="8">The N-terminal region contains the highly conserved SGGXDS motif, predicted to be a P-loop motif involved in ATP binding.</text>
</comment>
<dbReference type="Pfam" id="PF01171">
    <property type="entry name" value="ATP_bind_3"/>
    <property type="match status" value="1"/>
</dbReference>
<dbReference type="SUPFAM" id="SSF82829">
    <property type="entry name" value="MesJ substrate recognition domain-like"/>
    <property type="match status" value="1"/>
</dbReference>
<evidence type="ECO:0000256" key="7">
    <source>
        <dbReference type="ARBA" id="ARBA00048539"/>
    </source>
</evidence>
<dbReference type="STRING" id="1714264.BTO30_00055"/>
<dbReference type="InterPro" id="IPR015262">
    <property type="entry name" value="tRNA_Ile_lys_synt_subst-bd"/>
</dbReference>
<protein>
    <recommendedName>
        <fullName evidence="8">tRNA(Ile)-lysidine synthase</fullName>
        <ecNumber evidence="8">6.3.4.19</ecNumber>
    </recommendedName>
    <alternativeName>
        <fullName evidence="8">tRNA(Ile)-2-lysyl-cytidine synthase</fullName>
    </alternativeName>
    <alternativeName>
        <fullName evidence="8">tRNA(Ile)-lysidine synthetase</fullName>
    </alternativeName>
</protein>
<dbReference type="InterPro" id="IPR014729">
    <property type="entry name" value="Rossmann-like_a/b/a_fold"/>
</dbReference>
<accession>A0A1Q8QAF6</accession>
<name>A0A1Q8QAF6_9BACI</name>
<dbReference type="InterPro" id="IPR012796">
    <property type="entry name" value="Lysidine-tRNA-synth_C"/>
</dbReference>
<keyword evidence="3 8" id="KW-0436">Ligase</keyword>
<evidence type="ECO:0000256" key="8">
    <source>
        <dbReference type="HAMAP-Rule" id="MF_01161"/>
    </source>
</evidence>
<dbReference type="NCBIfam" id="TIGR02432">
    <property type="entry name" value="lysidine_TilS_N"/>
    <property type="match status" value="1"/>
</dbReference>
<dbReference type="InterPro" id="IPR012094">
    <property type="entry name" value="tRNA_Ile_lys_synt"/>
</dbReference>
<keyword evidence="11" id="KW-1185">Reference proteome</keyword>
<keyword evidence="4 8" id="KW-0819">tRNA processing</keyword>
<dbReference type="GO" id="GO:0005737">
    <property type="term" value="C:cytoplasm"/>
    <property type="evidence" value="ECO:0007669"/>
    <property type="project" value="UniProtKB-SubCell"/>
</dbReference>
<dbReference type="GO" id="GO:0006400">
    <property type="term" value="P:tRNA modification"/>
    <property type="evidence" value="ECO:0007669"/>
    <property type="project" value="UniProtKB-UniRule"/>
</dbReference>
<dbReference type="SUPFAM" id="SSF56037">
    <property type="entry name" value="PheT/TilS domain"/>
    <property type="match status" value="1"/>
</dbReference>
<feature type="domain" description="Lysidine-tRNA(Ile) synthetase C-terminal" evidence="9">
    <location>
        <begin position="382"/>
        <end position="450"/>
    </location>
</feature>
<dbReference type="Pfam" id="PF09179">
    <property type="entry name" value="TilS"/>
    <property type="match status" value="1"/>
</dbReference>
<comment type="similarity">
    <text evidence="8">Belongs to the tRNA(Ile)-lysidine synthase family.</text>
</comment>
<keyword evidence="6 8" id="KW-0067">ATP-binding</keyword>
<dbReference type="RefSeq" id="WP_075396678.1">
    <property type="nucleotide sequence ID" value="NZ_MSDU01000001.1"/>
</dbReference>
<sequence>MQSFKEMVKKFIHLNGLIQPGDHVAAAVSGGSDSMALLHFLYEHRVEFAIRISVIHVDHMLRGSESYEDLLFVESYCRERNIPFKGGQMDTRAEMTRTGAGIQEAARSVRYSFFEHAMSELRADKLASAHHADDQIETVFMQLTRGSFTYTGIPAVRPLGAGKVIRPFLAVTKEDISNYCKSHNILYREDPSNEKQDYTRNRFRHTVLPFIKHENKKAHVHVQRFAAERKEDEDFLQSLAREEIKNFTTWGEAEVTLQIDPFKAMPLPLQRRAIQLILNYLYHGKTAFSFLHIQHILQLLQSSAPSGKLSLPSGLIVRKNGDFCLLSFATDDVEKKRDPFFLFPGDSVYWPAGGRFTIRTQQDCPPEAECFQLNPDHVKWPICIRTRQDGDKIQLKGMSGSKKLARLMIDEKVPLAHRDHMPVVTDADGTVLWVPELRKSLHENTGHLLLIYEKE</sequence>
<organism evidence="10 11">
    <name type="scientific">Domibacillus antri</name>
    <dbReference type="NCBI Taxonomy" id="1714264"/>
    <lineage>
        <taxon>Bacteria</taxon>
        <taxon>Bacillati</taxon>
        <taxon>Bacillota</taxon>
        <taxon>Bacilli</taxon>
        <taxon>Bacillales</taxon>
        <taxon>Bacillaceae</taxon>
        <taxon>Domibacillus</taxon>
    </lineage>
</organism>
<evidence type="ECO:0000256" key="5">
    <source>
        <dbReference type="ARBA" id="ARBA00022741"/>
    </source>
</evidence>
<dbReference type="Proteomes" id="UP000185568">
    <property type="component" value="Unassembled WGS sequence"/>
</dbReference>
<dbReference type="InterPro" id="IPR011063">
    <property type="entry name" value="TilS/TtcA_N"/>
</dbReference>
<comment type="subcellular location">
    <subcellularLocation>
        <location evidence="1 8">Cytoplasm</location>
    </subcellularLocation>
</comment>
<evidence type="ECO:0000256" key="1">
    <source>
        <dbReference type="ARBA" id="ARBA00004496"/>
    </source>
</evidence>
<evidence type="ECO:0000256" key="2">
    <source>
        <dbReference type="ARBA" id="ARBA00022490"/>
    </source>
</evidence>
<dbReference type="HAMAP" id="MF_01161">
    <property type="entry name" value="tRNA_Ile_lys_synt"/>
    <property type="match status" value="1"/>
</dbReference>
<dbReference type="SUPFAM" id="SSF52402">
    <property type="entry name" value="Adenine nucleotide alpha hydrolases-like"/>
    <property type="match status" value="1"/>
</dbReference>
<reference evidence="10 11" key="1">
    <citation type="submission" date="2016-12" db="EMBL/GenBank/DDBJ databases">
        <title>Domibacillus antri genome sequencing.</title>
        <authorList>
            <person name="Verma A."/>
            <person name="Krishnamurthi S."/>
        </authorList>
    </citation>
    <scope>NUCLEOTIDE SEQUENCE [LARGE SCALE GENOMIC DNA]</scope>
    <source>
        <strain evidence="10 11">XD80</strain>
    </source>
</reference>
<evidence type="ECO:0000256" key="3">
    <source>
        <dbReference type="ARBA" id="ARBA00022598"/>
    </source>
</evidence>
<gene>
    <name evidence="8" type="primary">tilS</name>
    <name evidence="10" type="ORF">BTO30_00055</name>
</gene>
<evidence type="ECO:0000313" key="11">
    <source>
        <dbReference type="Proteomes" id="UP000185568"/>
    </source>
</evidence>
<dbReference type="OrthoDB" id="9807403at2"/>
<dbReference type="EMBL" id="MSDU01000001">
    <property type="protein sequence ID" value="OLN24282.1"/>
    <property type="molecule type" value="Genomic_DNA"/>
</dbReference>
<dbReference type="PANTHER" id="PTHR43033">
    <property type="entry name" value="TRNA(ILE)-LYSIDINE SYNTHASE-RELATED"/>
    <property type="match status" value="1"/>
</dbReference>
<dbReference type="InterPro" id="IPR012795">
    <property type="entry name" value="tRNA_Ile_lys_synt_N"/>
</dbReference>
<keyword evidence="5 8" id="KW-0547">Nucleotide-binding</keyword>
<dbReference type="AlphaFoldDB" id="A0A1Q8QAF6"/>
<dbReference type="Gene3D" id="3.30.465.60">
    <property type="match status" value="1"/>
</dbReference>
<dbReference type="PANTHER" id="PTHR43033:SF1">
    <property type="entry name" value="TRNA(ILE)-LYSIDINE SYNTHASE-RELATED"/>
    <property type="match status" value="1"/>
</dbReference>
<dbReference type="GO" id="GO:0032267">
    <property type="term" value="F:tRNA(Ile)-lysidine synthase activity"/>
    <property type="evidence" value="ECO:0007669"/>
    <property type="project" value="UniProtKB-EC"/>
</dbReference>
<dbReference type="CDD" id="cd01992">
    <property type="entry name" value="TilS_N"/>
    <property type="match status" value="1"/>
</dbReference>
<dbReference type="NCBIfam" id="TIGR02433">
    <property type="entry name" value="lysidine_TilS_C"/>
    <property type="match status" value="1"/>
</dbReference>